<comment type="similarity">
    <text evidence="1 7">Belongs to the cytochrome P450 family.</text>
</comment>
<evidence type="ECO:0000256" key="1">
    <source>
        <dbReference type="ARBA" id="ARBA00010617"/>
    </source>
</evidence>
<sequence length="412" mass="43436">MAATEFEMPLVNDPSFKADAHARYIGLRTRGPVQVVAQPSGLDLYLVLDHELARVALTHPDLVKDPAVGRAGLDAAGIVSYQGSGQGLGANMLMADPPDHARLRGPVARAFTPRRVESLRPRVQELADALVDAIEAKAAAGEPIDLVEDFTGPLPIMVICELLGVPDEAREHFRAWTLAAVSGGSSTPSVAQQDGMLAINRYLAELIATKQAAPDPGDDLLAALIRVNAEDEGALTAEELLGTAVMLLVAGHETTVNLLGNAAAALLDHPEQAALLREKPELLPGAIEEFLRFDAPVDQTPLRFAACDVELGGVLIPKGSALSVSLAAVGRDPSLTPNPAELDVTRPDGRHLSFGHGIHYCVGAPLARLEGVIAVGTMLRRLPSLRLVGRYADLNWTVGGIMHGPQAIPATL</sequence>
<protein>
    <submittedName>
        <fullName evidence="8">Cytochrome P450</fullName>
    </submittedName>
</protein>
<dbReference type="InterPro" id="IPR036396">
    <property type="entry name" value="Cyt_P450_sf"/>
</dbReference>
<evidence type="ECO:0000256" key="3">
    <source>
        <dbReference type="ARBA" id="ARBA00022723"/>
    </source>
</evidence>
<dbReference type="PANTHER" id="PTHR46696:SF1">
    <property type="entry name" value="CYTOCHROME P450 YJIB-RELATED"/>
    <property type="match status" value="1"/>
</dbReference>
<keyword evidence="9" id="KW-1185">Reference proteome</keyword>
<evidence type="ECO:0000313" key="9">
    <source>
        <dbReference type="Proteomes" id="UP000248889"/>
    </source>
</evidence>
<evidence type="ECO:0000256" key="7">
    <source>
        <dbReference type="RuleBase" id="RU000461"/>
    </source>
</evidence>
<dbReference type="EMBL" id="QKYN01000023">
    <property type="protein sequence ID" value="RAG86609.1"/>
    <property type="molecule type" value="Genomic_DNA"/>
</dbReference>
<reference evidence="8 9" key="1">
    <citation type="submission" date="2018-06" db="EMBL/GenBank/DDBJ databases">
        <title>Streptacidiphilus pinicola sp. nov., isolated from pine grove soil.</title>
        <authorList>
            <person name="Roh S.G."/>
            <person name="Park S."/>
            <person name="Kim M.-K."/>
            <person name="Yun B.-R."/>
            <person name="Park J."/>
            <person name="Kim M.J."/>
            <person name="Kim Y.S."/>
            <person name="Kim S.B."/>
        </authorList>
    </citation>
    <scope>NUCLEOTIDE SEQUENCE [LARGE SCALE GENOMIC DNA]</scope>
    <source>
        <strain evidence="8 9">MMS16-CNU450</strain>
    </source>
</reference>
<evidence type="ECO:0000256" key="5">
    <source>
        <dbReference type="ARBA" id="ARBA00023004"/>
    </source>
</evidence>
<organism evidence="8 9">
    <name type="scientific">Streptacidiphilus pinicola</name>
    <dbReference type="NCBI Taxonomy" id="2219663"/>
    <lineage>
        <taxon>Bacteria</taxon>
        <taxon>Bacillati</taxon>
        <taxon>Actinomycetota</taxon>
        <taxon>Actinomycetes</taxon>
        <taxon>Kitasatosporales</taxon>
        <taxon>Streptomycetaceae</taxon>
        <taxon>Streptacidiphilus</taxon>
    </lineage>
</organism>
<accession>A0A2X0KHR2</accession>
<dbReference type="AlphaFoldDB" id="A0A2X0KHR2"/>
<dbReference type="GO" id="GO:0016705">
    <property type="term" value="F:oxidoreductase activity, acting on paired donors, with incorporation or reduction of molecular oxygen"/>
    <property type="evidence" value="ECO:0007669"/>
    <property type="project" value="InterPro"/>
</dbReference>
<dbReference type="FunFam" id="1.10.630.10:FF:000018">
    <property type="entry name" value="Cytochrome P450 monooxygenase"/>
    <property type="match status" value="1"/>
</dbReference>
<gene>
    <name evidence="8" type="ORF">DN069_05520</name>
</gene>
<name>A0A2X0KHR2_9ACTN</name>
<evidence type="ECO:0000256" key="6">
    <source>
        <dbReference type="ARBA" id="ARBA00023033"/>
    </source>
</evidence>
<dbReference type="GO" id="GO:0004497">
    <property type="term" value="F:monooxygenase activity"/>
    <property type="evidence" value="ECO:0007669"/>
    <property type="project" value="UniProtKB-KW"/>
</dbReference>
<proteinExistence type="inferred from homology"/>
<keyword evidence="2 7" id="KW-0349">Heme</keyword>
<dbReference type="GO" id="GO:0005506">
    <property type="term" value="F:iron ion binding"/>
    <property type="evidence" value="ECO:0007669"/>
    <property type="project" value="InterPro"/>
</dbReference>
<keyword evidence="5 7" id="KW-0408">Iron</keyword>
<evidence type="ECO:0000256" key="4">
    <source>
        <dbReference type="ARBA" id="ARBA00023002"/>
    </source>
</evidence>
<keyword evidence="4 7" id="KW-0560">Oxidoreductase</keyword>
<dbReference type="RefSeq" id="WP_111499694.1">
    <property type="nucleotide sequence ID" value="NZ_QKYN01000023.1"/>
</dbReference>
<dbReference type="CDD" id="cd11029">
    <property type="entry name" value="CYP107-like"/>
    <property type="match status" value="1"/>
</dbReference>
<dbReference type="InterPro" id="IPR002397">
    <property type="entry name" value="Cyt_P450_B"/>
</dbReference>
<dbReference type="PRINTS" id="PR00359">
    <property type="entry name" value="BP450"/>
</dbReference>
<dbReference type="GO" id="GO:0020037">
    <property type="term" value="F:heme binding"/>
    <property type="evidence" value="ECO:0007669"/>
    <property type="project" value="InterPro"/>
</dbReference>
<dbReference type="Gene3D" id="1.10.630.10">
    <property type="entry name" value="Cytochrome P450"/>
    <property type="match status" value="1"/>
</dbReference>
<dbReference type="SUPFAM" id="SSF48264">
    <property type="entry name" value="Cytochrome P450"/>
    <property type="match status" value="1"/>
</dbReference>
<dbReference type="InterPro" id="IPR017972">
    <property type="entry name" value="Cyt_P450_CS"/>
</dbReference>
<dbReference type="PANTHER" id="PTHR46696">
    <property type="entry name" value="P450, PUTATIVE (EUROFUNG)-RELATED"/>
    <property type="match status" value="1"/>
</dbReference>
<dbReference type="OrthoDB" id="5500002at2"/>
<keyword evidence="3 7" id="KW-0479">Metal-binding</keyword>
<comment type="caution">
    <text evidence="8">The sequence shown here is derived from an EMBL/GenBank/DDBJ whole genome shotgun (WGS) entry which is preliminary data.</text>
</comment>
<dbReference type="Proteomes" id="UP000248889">
    <property type="component" value="Unassembled WGS sequence"/>
</dbReference>
<dbReference type="InterPro" id="IPR001128">
    <property type="entry name" value="Cyt_P450"/>
</dbReference>
<evidence type="ECO:0000313" key="8">
    <source>
        <dbReference type="EMBL" id="RAG86609.1"/>
    </source>
</evidence>
<dbReference type="Pfam" id="PF00067">
    <property type="entry name" value="p450"/>
    <property type="match status" value="1"/>
</dbReference>
<keyword evidence="6 7" id="KW-0503">Monooxygenase</keyword>
<evidence type="ECO:0000256" key="2">
    <source>
        <dbReference type="ARBA" id="ARBA00022617"/>
    </source>
</evidence>
<dbReference type="PROSITE" id="PS00086">
    <property type="entry name" value="CYTOCHROME_P450"/>
    <property type="match status" value="1"/>
</dbReference>